<gene>
    <name evidence="3" type="ORF">EMIHUDRAFT_54399</name>
</gene>
<name>R1DCF3_EMIHU</name>
<dbReference type="AlphaFoldDB" id="R1DCF3"/>
<feature type="non-terminal residue" evidence="3">
    <location>
        <position position="83"/>
    </location>
</feature>
<feature type="non-terminal residue" evidence="3">
    <location>
        <position position="1"/>
    </location>
</feature>
<dbReference type="PANTHER" id="PTHR48034">
    <property type="entry name" value="TRANSFORMER-2 SEX-DETERMINING PROTEIN-RELATED"/>
    <property type="match status" value="1"/>
</dbReference>
<dbReference type="KEGG" id="ehx:EMIHUDRAFT_54399"/>
<dbReference type="GO" id="GO:0003723">
    <property type="term" value="F:RNA binding"/>
    <property type="evidence" value="ECO:0007669"/>
    <property type="project" value="UniProtKB-UniRule"/>
</dbReference>
<protein>
    <submittedName>
        <fullName evidence="3">RNA-binding protein</fullName>
    </submittedName>
</protein>
<dbReference type="EMBL" id="KB864507">
    <property type="protein sequence ID" value="EOD32607.1"/>
    <property type="molecule type" value="Genomic_DNA"/>
</dbReference>
<evidence type="ECO:0000313" key="3">
    <source>
        <dbReference type="EMBL" id="EOD32607.1"/>
    </source>
</evidence>
<dbReference type="RefSeq" id="XP_005785036.1">
    <property type="nucleotide sequence ID" value="XM_005784979.1"/>
</dbReference>
<feature type="domain" description="RRM" evidence="2">
    <location>
        <begin position="1"/>
        <end position="77"/>
    </location>
</feature>
<dbReference type="SMART" id="SM00360">
    <property type="entry name" value="RRM"/>
    <property type="match status" value="1"/>
</dbReference>
<accession>R1DCF3</accession>
<dbReference type="HOGENOM" id="CLU_012062_28_8_1"/>
<dbReference type="InterPro" id="IPR050441">
    <property type="entry name" value="RBM"/>
</dbReference>
<dbReference type="GeneID" id="17277879"/>
<evidence type="ECO:0000256" key="1">
    <source>
        <dbReference type="PROSITE-ProRule" id="PRU00176"/>
    </source>
</evidence>
<sequence>LYVGSMPNHATEDEIRAAFSKFGTVTDCFMPKDRETGEPRGFAFVTFEETRDADDAMAALDGKDFMGRTLRINKPRPRGSDSG</sequence>
<dbReference type="InterPro" id="IPR035979">
    <property type="entry name" value="RBD_domain_sf"/>
</dbReference>
<keyword evidence="1" id="KW-0694">RNA-binding</keyword>
<organism evidence="3">
    <name type="scientific">Emiliania huxleyi</name>
    <name type="common">Coccolithophore</name>
    <name type="synonym">Pontosphaera huxleyi</name>
    <dbReference type="NCBI Taxonomy" id="2903"/>
    <lineage>
        <taxon>Eukaryota</taxon>
        <taxon>Haptista</taxon>
        <taxon>Haptophyta</taxon>
        <taxon>Prymnesiophyceae</taxon>
        <taxon>Isochrysidales</taxon>
        <taxon>Noelaerhabdaceae</taxon>
        <taxon>Emiliania</taxon>
    </lineage>
</organism>
<reference evidence="3" key="1">
    <citation type="submission" date="2012-07" db="EMBL/GenBank/DDBJ databases">
        <title>Genome variability drives Emilianias global distribution.</title>
        <authorList>
            <consortium name="DOE Joint Genome Institute"/>
            <person name="Read B."/>
            <person name="Kegel J."/>
            <person name="Klute M."/>
            <person name="Kuo A."/>
            <person name="Lefebvre S.C."/>
            <person name="Maumus F."/>
            <person name="Mayer C."/>
            <person name="Miller J."/>
            <person name="Allen A."/>
            <person name="Bidle K."/>
            <person name="Borodovsky M."/>
            <person name="Bowler C."/>
            <person name="Brownlee C."/>
            <person name="Claverie J.-M."/>
            <person name="Cock M."/>
            <person name="De Vargas C."/>
            <person name="Elias M."/>
            <person name="Frickenhaus S."/>
            <person name="Gladyshev V.N."/>
            <person name="Gonzalez K."/>
            <person name="Guda C."/>
            <person name="Hadaegh A."/>
            <person name="Herman E."/>
            <person name="Iglesias-Rodriguez D."/>
            <person name="Jones B."/>
            <person name="Lawson T."/>
            <person name="Leese F."/>
            <person name="Lin Y.-C."/>
            <person name="Lindquist E."/>
            <person name="Lobanov A."/>
            <person name="Lucas S."/>
            <person name="Malik S.-H.B."/>
            <person name="Marsh M.E."/>
            <person name="Mock T."/>
            <person name="Monier A."/>
            <person name="Moreau H."/>
            <person name="Mueller-Roeber B."/>
            <person name="Napier J."/>
            <person name="Ogata H."/>
            <person name="Parker M."/>
            <person name="Probert I."/>
            <person name="Quesneville H."/>
            <person name="Raines C."/>
            <person name="Rensing S."/>
            <person name="Riano-Pachon D.M."/>
            <person name="Richier S."/>
            <person name="Rokitta S."/>
            <person name="Salamov A."/>
            <person name="Sarno A.F."/>
            <person name="Schmutz J."/>
            <person name="Schroeder D."/>
            <person name="Shiraiwa Y."/>
            <person name="Soanes D.M."/>
            <person name="Valentin K."/>
            <person name="Van Der Giezen M."/>
            <person name="Van Der Peer Y."/>
            <person name="Vardi A."/>
            <person name="Verret F."/>
            <person name="Von Dassow P."/>
            <person name="Wheeler G."/>
            <person name="Williams B."/>
            <person name="Wilson W."/>
            <person name="Wolfe G."/>
            <person name="Wurch L.L."/>
            <person name="Young J."/>
            <person name="Dacks J.B."/>
            <person name="Delwiche C.F."/>
            <person name="Dyhrman S."/>
            <person name="Glockner G."/>
            <person name="John U."/>
            <person name="Richards T."/>
            <person name="Worden A.Z."/>
            <person name="Zhang X."/>
            <person name="Grigoriev I.V."/>
        </authorList>
    </citation>
    <scope>NUCLEOTIDE SEQUENCE</scope>
    <source>
        <strain evidence="3">CCMP1516</strain>
    </source>
</reference>
<proteinExistence type="predicted"/>
<dbReference type="STRING" id="2903.R1DCF3"/>
<dbReference type="Pfam" id="PF00076">
    <property type="entry name" value="RRM_1"/>
    <property type="match status" value="1"/>
</dbReference>
<dbReference type="OMA" id="LPWNTTA"/>
<dbReference type="Gene3D" id="3.30.70.330">
    <property type="match status" value="1"/>
</dbReference>
<dbReference type="SUPFAM" id="SSF54928">
    <property type="entry name" value="RNA-binding domain, RBD"/>
    <property type="match status" value="1"/>
</dbReference>
<dbReference type="eggNOG" id="KOG0118">
    <property type="taxonomic scope" value="Eukaryota"/>
</dbReference>
<dbReference type="PROSITE" id="PS50102">
    <property type="entry name" value="RRM"/>
    <property type="match status" value="1"/>
</dbReference>
<evidence type="ECO:0000259" key="2">
    <source>
        <dbReference type="PROSITE" id="PS50102"/>
    </source>
</evidence>
<dbReference type="InterPro" id="IPR000504">
    <property type="entry name" value="RRM_dom"/>
</dbReference>
<dbReference type="InterPro" id="IPR012677">
    <property type="entry name" value="Nucleotide-bd_a/b_plait_sf"/>
</dbReference>